<keyword evidence="2" id="KW-1185">Reference proteome</keyword>
<dbReference type="AlphaFoldDB" id="A0AA86VM16"/>
<organism evidence="1 2">
    <name type="scientific">Sphenostylis stenocarpa</name>
    <dbReference type="NCBI Taxonomy" id="92480"/>
    <lineage>
        <taxon>Eukaryota</taxon>
        <taxon>Viridiplantae</taxon>
        <taxon>Streptophyta</taxon>
        <taxon>Embryophyta</taxon>
        <taxon>Tracheophyta</taxon>
        <taxon>Spermatophyta</taxon>
        <taxon>Magnoliopsida</taxon>
        <taxon>eudicotyledons</taxon>
        <taxon>Gunneridae</taxon>
        <taxon>Pentapetalae</taxon>
        <taxon>rosids</taxon>
        <taxon>fabids</taxon>
        <taxon>Fabales</taxon>
        <taxon>Fabaceae</taxon>
        <taxon>Papilionoideae</taxon>
        <taxon>50 kb inversion clade</taxon>
        <taxon>NPAAA clade</taxon>
        <taxon>indigoferoid/millettioid clade</taxon>
        <taxon>Phaseoleae</taxon>
        <taxon>Sphenostylis</taxon>
    </lineage>
</organism>
<protein>
    <submittedName>
        <fullName evidence="1">Uncharacterized protein</fullName>
    </submittedName>
</protein>
<dbReference type="InterPro" id="IPR052997">
    <property type="entry name" value="RRT15-like"/>
</dbReference>
<dbReference type="EMBL" id="OY731401">
    <property type="protein sequence ID" value="CAJ1947930.1"/>
    <property type="molecule type" value="Genomic_DNA"/>
</dbReference>
<dbReference type="PANTHER" id="PTHR33047:SF8">
    <property type="entry name" value="REGULATOR OF RDNA TRANSCRIPTION PROTEIN 15"/>
    <property type="match status" value="1"/>
</dbReference>
<evidence type="ECO:0000313" key="2">
    <source>
        <dbReference type="Proteomes" id="UP001189624"/>
    </source>
</evidence>
<dbReference type="Proteomes" id="UP001189624">
    <property type="component" value="Chromosome 4"/>
</dbReference>
<evidence type="ECO:0000313" key="1">
    <source>
        <dbReference type="EMBL" id="CAJ1947930.1"/>
    </source>
</evidence>
<dbReference type="PANTHER" id="PTHR33047">
    <property type="entry name" value="PROTEIN TAR1"/>
    <property type="match status" value="1"/>
</dbReference>
<reference evidence="1" key="1">
    <citation type="submission" date="2023-10" db="EMBL/GenBank/DDBJ databases">
        <authorList>
            <person name="Domelevo Entfellner J.-B."/>
        </authorList>
    </citation>
    <scope>NUCLEOTIDE SEQUENCE</scope>
</reference>
<proteinExistence type="predicted"/>
<gene>
    <name evidence="1" type="ORF">AYBTSS11_LOCUS12918</name>
</gene>
<name>A0AA86VM16_9FABA</name>
<dbReference type="Gramene" id="rna-AYBTSS11_LOCUS12918">
    <property type="protein sequence ID" value="CAJ1947930.1"/>
    <property type="gene ID" value="gene-AYBTSS11_LOCUS12918"/>
</dbReference>
<sequence>MSHHRKSREAFSHNPSDDSVVPLLGRAGTCPAFAVRIRTENLDQASFCPFALREVSVLTELALGHLRYLLTDVPPQSNSPPDNVHGEDHADCSMHQKQVSLRQGVLTATEVTAKIDPLAPTYATPLMSLHKVRLESSSTGSSFPADFAKPVPLAVVSLDSRQGHRIPGVRASSDSTVFRWPKGLPPATDTLIQVTPSKRLHKGS</sequence>
<accession>A0AA86VM16</accession>